<dbReference type="KEGG" id="mya:MORIYA_3300"/>
<sequence length="282" mass="32168">MALIALLLALLIERVVHLSAKLQLDNVLQRYLFPLLPTFINAGLFGTLVIIALPAMLMYSLLDALTGLYYGIFTLVTWLLLLLMSFGGSDYRRDYRQYLKALSRNDLVAKGMYAGCLDVNSERFCSTLLTQAVAQQLVWINYRFYFAVIFYFVVAGPIGLTMYVVARSYHKYVIQQHSKRLNRSGIHRIMRIMDWLPARLTMFGFALVAEEQAALPQSLRSWRDLSTPEFDLLGKVVYLASKANVETDKCYDYTCYLVQLAKRNIILFVTVIALLTINGTII</sequence>
<dbReference type="GO" id="GO:0046677">
    <property type="term" value="P:response to antibiotic"/>
    <property type="evidence" value="ECO:0007669"/>
    <property type="project" value="TreeGrafter"/>
</dbReference>
<name>A0A330LZX7_9GAMM</name>
<dbReference type="OrthoDB" id="9811967at2"/>
<reference evidence="3" key="1">
    <citation type="submission" date="2018-05" db="EMBL/GenBank/DDBJ databases">
        <authorList>
            <person name="Cea G.-C."/>
            <person name="William W."/>
        </authorList>
    </citation>
    <scope>NUCLEOTIDE SEQUENCE [LARGE SCALE GENOMIC DNA]</scope>
    <source>
        <strain evidence="3">DB21MT 5</strain>
    </source>
</reference>
<keyword evidence="1" id="KW-0472">Membrane</keyword>
<dbReference type="Pfam" id="PF17113">
    <property type="entry name" value="AmpE"/>
    <property type="match status" value="1"/>
</dbReference>
<dbReference type="EMBL" id="LS483250">
    <property type="protein sequence ID" value="SQD79755.1"/>
    <property type="molecule type" value="Genomic_DNA"/>
</dbReference>
<evidence type="ECO:0000313" key="2">
    <source>
        <dbReference type="EMBL" id="SQD79755.1"/>
    </source>
</evidence>
<dbReference type="InterPro" id="IPR052966">
    <property type="entry name" value="Beta-lactamase_Reg"/>
</dbReference>
<dbReference type="AlphaFoldDB" id="A0A330LZX7"/>
<dbReference type="InterPro" id="IPR031347">
    <property type="entry name" value="AmpE"/>
</dbReference>
<keyword evidence="1" id="KW-0812">Transmembrane</keyword>
<organism evidence="2 3">
    <name type="scientific">Moritella yayanosii</name>
    <dbReference type="NCBI Taxonomy" id="69539"/>
    <lineage>
        <taxon>Bacteria</taxon>
        <taxon>Pseudomonadati</taxon>
        <taxon>Pseudomonadota</taxon>
        <taxon>Gammaproteobacteria</taxon>
        <taxon>Alteromonadales</taxon>
        <taxon>Moritellaceae</taxon>
        <taxon>Moritella</taxon>
    </lineage>
</organism>
<proteinExistence type="predicted"/>
<feature type="transmembrane region" description="Helical" evidence="1">
    <location>
        <begin position="68"/>
        <end position="86"/>
    </location>
</feature>
<dbReference type="GO" id="GO:0005886">
    <property type="term" value="C:plasma membrane"/>
    <property type="evidence" value="ECO:0007669"/>
    <property type="project" value="TreeGrafter"/>
</dbReference>
<feature type="transmembrane region" description="Helical" evidence="1">
    <location>
        <begin position="265"/>
        <end position="281"/>
    </location>
</feature>
<keyword evidence="3" id="KW-1185">Reference proteome</keyword>
<dbReference type="PANTHER" id="PTHR38684">
    <property type="entry name" value="PROTEIN AMPE"/>
    <property type="match status" value="1"/>
</dbReference>
<feature type="transmembrane region" description="Helical" evidence="1">
    <location>
        <begin position="42"/>
        <end position="61"/>
    </location>
</feature>
<feature type="transmembrane region" description="Helical" evidence="1">
    <location>
        <begin position="144"/>
        <end position="166"/>
    </location>
</feature>
<dbReference type="RefSeq" id="WP_112716626.1">
    <property type="nucleotide sequence ID" value="NZ_LS483250.1"/>
</dbReference>
<dbReference type="Proteomes" id="UP000250163">
    <property type="component" value="Chromosome MORIYA"/>
</dbReference>
<evidence type="ECO:0000313" key="3">
    <source>
        <dbReference type="Proteomes" id="UP000250163"/>
    </source>
</evidence>
<accession>A0A330LZX7</accession>
<evidence type="ECO:0000256" key="1">
    <source>
        <dbReference type="SAM" id="Phobius"/>
    </source>
</evidence>
<dbReference type="PANTHER" id="PTHR38684:SF1">
    <property type="entry name" value="PROTEIN AMPE"/>
    <property type="match status" value="1"/>
</dbReference>
<gene>
    <name evidence="2" type="ORF">MORIYA_3300</name>
</gene>
<protein>
    <submittedName>
        <fullName evidence="2">Regulatory signaling modulator protein AmpE</fullName>
    </submittedName>
</protein>
<keyword evidence="1" id="KW-1133">Transmembrane helix</keyword>